<dbReference type="AlphaFoldDB" id="A0A6A6ENT5"/>
<feature type="signal peptide" evidence="1">
    <location>
        <begin position="1"/>
        <end position="18"/>
    </location>
</feature>
<gene>
    <name evidence="3" type="ORF">K469DRAFT_735055</name>
</gene>
<dbReference type="InterPro" id="IPR029058">
    <property type="entry name" value="AB_hydrolase_fold"/>
</dbReference>
<dbReference type="InterPro" id="IPR050309">
    <property type="entry name" value="Type-B_Carboxylest/Lipase"/>
</dbReference>
<organism evidence="3 4">
    <name type="scientific">Zopfia rhizophila CBS 207.26</name>
    <dbReference type="NCBI Taxonomy" id="1314779"/>
    <lineage>
        <taxon>Eukaryota</taxon>
        <taxon>Fungi</taxon>
        <taxon>Dikarya</taxon>
        <taxon>Ascomycota</taxon>
        <taxon>Pezizomycotina</taxon>
        <taxon>Dothideomycetes</taxon>
        <taxon>Dothideomycetes incertae sedis</taxon>
        <taxon>Zopfiaceae</taxon>
        <taxon>Zopfia</taxon>
    </lineage>
</organism>
<dbReference type="InterPro" id="IPR019819">
    <property type="entry name" value="Carboxylesterase_B_CS"/>
</dbReference>
<evidence type="ECO:0000259" key="2">
    <source>
        <dbReference type="Pfam" id="PF00135"/>
    </source>
</evidence>
<keyword evidence="3" id="KW-0378">Hydrolase</keyword>
<sequence>MFLPQLLIPVLAILSATAASPYAKPFDRIYDGVPNSSTGLNILKGIRFRRSTNWILRWQLPQLPALNRSSVISAASFSPACQQSPNSVTGKVFKLGHEDCLFLNVYAPSNASSLPDMSPIINTNNNGPTGVAIQYRVRPLPLIQAHPNGVTNVRILDQHSTLQWVQADISLFGGNSSQVVIGVIPAGRGSIVLRNIASGGTLGTSLFVNPISASLSECPPTWAYGNSSQTVFEYLLSQDTETLQQASFLVSSSGAYGSWGFLPVSSTNHLSGNNVEEDIAKALYYYSTFNSTNTGELSEFATSRDVGLMAVNVSQVESGQQQRANKIYAETTFVCPSHWIAEAYNGHGRSGYKYQYSLPNAFHSAGAAAHFGPFTPNQGPGLILAFQKIWGTFIITSKPSVSSGVVNGASSKSTEKSTLENWPPFTLYSPVQANFN</sequence>
<dbReference type="OrthoDB" id="408631at2759"/>
<name>A0A6A6ENT5_9PEZI</name>
<accession>A0A6A6ENT5</accession>
<protein>
    <submittedName>
        <fullName evidence="3">Alpha/beta-hydrolase</fullName>
    </submittedName>
</protein>
<evidence type="ECO:0000313" key="4">
    <source>
        <dbReference type="Proteomes" id="UP000800200"/>
    </source>
</evidence>
<dbReference type="Proteomes" id="UP000800200">
    <property type="component" value="Unassembled WGS sequence"/>
</dbReference>
<keyword evidence="4" id="KW-1185">Reference proteome</keyword>
<dbReference type="EMBL" id="ML994614">
    <property type="protein sequence ID" value="KAF2192941.1"/>
    <property type="molecule type" value="Genomic_DNA"/>
</dbReference>
<keyword evidence="1" id="KW-0732">Signal</keyword>
<dbReference type="GO" id="GO:0016787">
    <property type="term" value="F:hydrolase activity"/>
    <property type="evidence" value="ECO:0007669"/>
    <property type="project" value="UniProtKB-KW"/>
</dbReference>
<dbReference type="PANTHER" id="PTHR11559">
    <property type="entry name" value="CARBOXYLESTERASE"/>
    <property type="match status" value="1"/>
</dbReference>
<dbReference type="Pfam" id="PF00135">
    <property type="entry name" value="COesterase"/>
    <property type="match status" value="2"/>
</dbReference>
<evidence type="ECO:0000256" key="1">
    <source>
        <dbReference type="SAM" id="SignalP"/>
    </source>
</evidence>
<dbReference type="SUPFAM" id="SSF53474">
    <property type="entry name" value="alpha/beta-Hydrolases"/>
    <property type="match status" value="1"/>
</dbReference>
<dbReference type="Gene3D" id="3.40.50.1820">
    <property type="entry name" value="alpha/beta hydrolase"/>
    <property type="match status" value="1"/>
</dbReference>
<feature type="domain" description="Carboxylesterase type B" evidence="2">
    <location>
        <begin position="41"/>
        <end position="119"/>
    </location>
</feature>
<evidence type="ECO:0000313" key="3">
    <source>
        <dbReference type="EMBL" id="KAF2192941.1"/>
    </source>
</evidence>
<feature type="chain" id="PRO_5025673703" evidence="1">
    <location>
        <begin position="19"/>
        <end position="436"/>
    </location>
</feature>
<reference evidence="3" key="1">
    <citation type="journal article" date="2020" name="Stud. Mycol.">
        <title>101 Dothideomycetes genomes: a test case for predicting lifestyles and emergence of pathogens.</title>
        <authorList>
            <person name="Haridas S."/>
            <person name="Albert R."/>
            <person name="Binder M."/>
            <person name="Bloem J."/>
            <person name="Labutti K."/>
            <person name="Salamov A."/>
            <person name="Andreopoulos B."/>
            <person name="Baker S."/>
            <person name="Barry K."/>
            <person name="Bills G."/>
            <person name="Bluhm B."/>
            <person name="Cannon C."/>
            <person name="Castanera R."/>
            <person name="Culley D."/>
            <person name="Daum C."/>
            <person name="Ezra D."/>
            <person name="Gonzalez J."/>
            <person name="Henrissat B."/>
            <person name="Kuo A."/>
            <person name="Liang C."/>
            <person name="Lipzen A."/>
            <person name="Lutzoni F."/>
            <person name="Magnuson J."/>
            <person name="Mondo S."/>
            <person name="Nolan M."/>
            <person name="Ohm R."/>
            <person name="Pangilinan J."/>
            <person name="Park H.-J."/>
            <person name="Ramirez L."/>
            <person name="Alfaro M."/>
            <person name="Sun H."/>
            <person name="Tritt A."/>
            <person name="Yoshinaga Y."/>
            <person name="Zwiers L.-H."/>
            <person name="Turgeon B."/>
            <person name="Goodwin S."/>
            <person name="Spatafora J."/>
            <person name="Crous P."/>
            <person name="Grigoriev I."/>
        </authorList>
    </citation>
    <scope>NUCLEOTIDE SEQUENCE</scope>
    <source>
        <strain evidence="3">CBS 207.26</strain>
    </source>
</reference>
<dbReference type="InterPro" id="IPR002018">
    <property type="entry name" value="CarbesteraseB"/>
</dbReference>
<proteinExistence type="predicted"/>
<dbReference type="PROSITE" id="PS00941">
    <property type="entry name" value="CARBOXYLESTERASE_B_2"/>
    <property type="match status" value="1"/>
</dbReference>
<feature type="domain" description="Carboxylesterase type B" evidence="2">
    <location>
        <begin position="131"/>
        <end position="195"/>
    </location>
</feature>